<proteinExistence type="predicted"/>
<gene>
    <name evidence="1" type="ORF">BD311DRAFT_756150</name>
</gene>
<sequence>MRSDLNWVLSRVPNARHLSIDIPVSGLEGNAVISEPVTRKIPLDHLQSFTTLTTTAILVRRLRSPVPSLTCLSVDMVYPLDAAVLTDISRTSGKTLEKLRGIIAPPDA</sequence>
<evidence type="ECO:0000313" key="1">
    <source>
        <dbReference type="EMBL" id="TBU29716.1"/>
    </source>
</evidence>
<dbReference type="AlphaFoldDB" id="A0A4Q9MTZ4"/>
<accession>A0A4Q9MTZ4</accession>
<organism evidence="1">
    <name type="scientific">Dichomitus squalens</name>
    <dbReference type="NCBI Taxonomy" id="114155"/>
    <lineage>
        <taxon>Eukaryota</taxon>
        <taxon>Fungi</taxon>
        <taxon>Dikarya</taxon>
        <taxon>Basidiomycota</taxon>
        <taxon>Agaricomycotina</taxon>
        <taxon>Agaricomycetes</taxon>
        <taxon>Polyporales</taxon>
        <taxon>Polyporaceae</taxon>
        <taxon>Dichomitus</taxon>
    </lineage>
</organism>
<name>A0A4Q9MTZ4_9APHY</name>
<dbReference type="EMBL" id="ML143411">
    <property type="protein sequence ID" value="TBU29716.1"/>
    <property type="molecule type" value="Genomic_DNA"/>
</dbReference>
<dbReference type="Proteomes" id="UP000292957">
    <property type="component" value="Unassembled WGS sequence"/>
</dbReference>
<protein>
    <submittedName>
        <fullName evidence="1">Uncharacterized protein</fullName>
    </submittedName>
</protein>
<reference evidence="1" key="1">
    <citation type="submission" date="2019-01" db="EMBL/GenBank/DDBJ databases">
        <title>Draft genome sequences of three monokaryotic isolates of the white-rot basidiomycete fungus Dichomitus squalens.</title>
        <authorList>
            <consortium name="DOE Joint Genome Institute"/>
            <person name="Lopez S.C."/>
            <person name="Andreopoulos B."/>
            <person name="Pangilinan J."/>
            <person name="Lipzen A."/>
            <person name="Riley R."/>
            <person name="Ahrendt S."/>
            <person name="Ng V."/>
            <person name="Barry K."/>
            <person name="Daum C."/>
            <person name="Grigoriev I.V."/>
            <person name="Hilden K.S."/>
            <person name="Makela M.R."/>
            <person name="de Vries R.P."/>
        </authorList>
    </citation>
    <scope>NUCLEOTIDE SEQUENCE [LARGE SCALE GENOMIC DNA]</scope>
    <source>
        <strain evidence="1">OM18370.1</strain>
    </source>
</reference>